<evidence type="ECO:0000256" key="1">
    <source>
        <dbReference type="SAM" id="SignalP"/>
    </source>
</evidence>
<gene>
    <name evidence="2" type="ORF">ECRASSUSDP1_LOCUS15132</name>
</gene>
<dbReference type="PANTHER" id="PTHR42972:SF8">
    <property type="entry name" value="POLYHYDROXYBUTYRATE DEPOLYMERASE"/>
    <property type="match status" value="1"/>
</dbReference>
<feature type="chain" id="PRO_5042126674" description="Poly(3-hydroxybutyrate) depolymerase" evidence="1">
    <location>
        <begin position="17"/>
        <end position="332"/>
    </location>
</feature>
<dbReference type="Gene3D" id="3.40.50.1820">
    <property type="entry name" value="alpha/beta hydrolase"/>
    <property type="match status" value="2"/>
</dbReference>
<dbReference type="PANTHER" id="PTHR42972">
    <property type="entry name" value="TOL-PAL SYSTEM PROTEIN TOLB"/>
    <property type="match status" value="1"/>
</dbReference>
<dbReference type="Proteomes" id="UP001295684">
    <property type="component" value="Unassembled WGS sequence"/>
</dbReference>
<dbReference type="InterPro" id="IPR029058">
    <property type="entry name" value="AB_hydrolase_fold"/>
</dbReference>
<evidence type="ECO:0000313" key="3">
    <source>
        <dbReference type="Proteomes" id="UP001295684"/>
    </source>
</evidence>
<dbReference type="AlphaFoldDB" id="A0AAD1XJD6"/>
<proteinExistence type="predicted"/>
<dbReference type="SUPFAM" id="SSF53474">
    <property type="entry name" value="alpha/beta-Hydrolases"/>
    <property type="match status" value="1"/>
</dbReference>
<evidence type="ECO:0000313" key="2">
    <source>
        <dbReference type="EMBL" id="CAI2373784.1"/>
    </source>
</evidence>
<sequence>MKVLLFLLISLLAASAIQVGISDDISIGGLSSGAFMAVQTHVALSKTFRGAAIFAGGPYYCSMGDLTHGFQNCMADGSGIVLQRLINYLKANEKSRFVDETSNLKDDKVYLFTGTSDNTVHKSVGLKAEEFYKEMGADIMSSFDFEAGHTMPTEDFGVDCLKSETPFIGSCNLNGALVSLQHLHPHKIFKNSKKHSTSNIFAIDQNTEGTVMGSKAYAYIPSSCQDSAARCSLHVVFHGCQQTIENIGMKYVENTGYNKIAEANDFVILYPQAAVDQTVNPLGCWDWWGYTDRNFATKMGKQILEVKRLVELLKSGQVNTSNSNVNQDIIKE</sequence>
<keyword evidence="3" id="KW-1185">Reference proteome</keyword>
<dbReference type="EMBL" id="CAMPGE010015145">
    <property type="protein sequence ID" value="CAI2373784.1"/>
    <property type="molecule type" value="Genomic_DNA"/>
</dbReference>
<accession>A0AAD1XJD6</accession>
<feature type="signal peptide" evidence="1">
    <location>
        <begin position="1"/>
        <end position="16"/>
    </location>
</feature>
<protein>
    <recommendedName>
        <fullName evidence="4">Poly(3-hydroxybutyrate) depolymerase</fullName>
    </recommendedName>
</protein>
<organism evidence="2 3">
    <name type="scientific">Euplotes crassus</name>
    <dbReference type="NCBI Taxonomy" id="5936"/>
    <lineage>
        <taxon>Eukaryota</taxon>
        <taxon>Sar</taxon>
        <taxon>Alveolata</taxon>
        <taxon>Ciliophora</taxon>
        <taxon>Intramacronucleata</taxon>
        <taxon>Spirotrichea</taxon>
        <taxon>Hypotrichia</taxon>
        <taxon>Euplotida</taxon>
        <taxon>Euplotidae</taxon>
        <taxon>Moneuplotes</taxon>
    </lineage>
</organism>
<comment type="caution">
    <text evidence="2">The sequence shown here is derived from an EMBL/GenBank/DDBJ whole genome shotgun (WGS) entry which is preliminary data.</text>
</comment>
<evidence type="ECO:0008006" key="4">
    <source>
        <dbReference type="Google" id="ProtNLM"/>
    </source>
</evidence>
<name>A0AAD1XJD6_EUPCR</name>
<reference evidence="2" key="1">
    <citation type="submission" date="2023-07" db="EMBL/GenBank/DDBJ databases">
        <authorList>
            <consortium name="AG Swart"/>
            <person name="Singh M."/>
            <person name="Singh A."/>
            <person name="Seah K."/>
            <person name="Emmerich C."/>
        </authorList>
    </citation>
    <scope>NUCLEOTIDE SEQUENCE</scope>
    <source>
        <strain evidence="2">DP1</strain>
    </source>
</reference>
<keyword evidence="1" id="KW-0732">Signal</keyword>